<gene>
    <name evidence="5" type="primary">INTS9</name>
    <name evidence="5" type="ORF">MS3_00011101</name>
</gene>
<evidence type="ECO:0000256" key="1">
    <source>
        <dbReference type="ARBA" id="ARBA00004123"/>
    </source>
</evidence>
<dbReference type="Pfam" id="PF16661">
    <property type="entry name" value="Lactamase_B_6"/>
    <property type="match status" value="1"/>
</dbReference>
<feature type="domain" description="Metallo-beta-lactamase" evidence="4">
    <location>
        <begin position="94"/>
        <end position="247"/>
    </location>
</feature>
<feature type="region of interest" description="Disordered" evidence="3">
    <location>
        <begin position="349"/>
        <end position="389"/>
    </location>
</feature>
<evidence type="ECO:0000256" key="3">
    <source>
        <dbReference type="SAM" id="MobiDB-lite"/>
    </source>
</evidence>
<dbReference type="GO" id="GO:0034472">
    <property type="term" value="P:snRNA 3'-end processing"/>
    <property type="evidence" value="ECO:0007669"/>
    <property type="project" value="TreeGrafter"/>
</dbReference>
<feature type="compositionally biased region" description="Polar residues" evidence="3">
    <location>
        <begin position="372"/>
        <end position="389"/>
    </location>
</feature>
<reference evidence="5" key="3">
    <citation type="submission" date="2021-06" db="EMBL/GenBank/DDBJ databases">
        <title>Chromosome-level genome assembly for S. haematobium.</title>
        <authorList>
            <person name="Stroehlein A.J."/>
        </authorList>
    </citation>
    <scope>NUCLEOTIDE SEQUENCE</scope>
</reference>
<dbReference type="InterPro" id="IPR036866">
    <property type="entry name" value="RibonucZ/Hydroxyglut_hydro"/>
</dbReference>
<feature type="region of interest" description="Disordered" evidence="3">
    <location>
        <begin position="1085"/>
        <end position="1107"/>
    </location>
</feature>
<feature type="region of interest" description="Disordered" evidence="3">
    <location>
        <begin position="818"/>
        <end position="855"/>
    </location>
</feature>
<feature type="compositionally biased region" description="Low complexity" evidence="3">
    <location>
        <begin position="352"/>
        <end position="371"/>
    </location>
</feature>
<feature type="region of interest" description="Disordered" evidence="3">
    <location>
        <begin position="1123"/>
        <end position="1151"/>
    </location>
</feature>
<dbReference type="Gene3D" id="3.60.15.10">
    <property type="entry name" value="Ribonuclease Z/Hydroxyacylglutathione hydrolase-like"/>
    <property type="match status" value="1"/>
</dbReference>
<sequence>MANTDDNKLILRRLNTDVHSPCYLLHIRDVNLLLDCCMDLSNLSYFLPKHQLMSPGCSDLPNMWSGHEEGGMFTKIDNMNYISTDFKFCMLKLSEMSSIFWETIDVILVSNTRSILGLPFLFENTNFRGKVFATEPVVKFGKILIDDLLCELDQLFESEVNSGYSDAKVNKPSNPIDYLLNSGEFNWTKFYTRESVVKALDKIHLVAYHEPVDLFGLLTIKGLSAGYGIGSCNWIITSSTEKVAYISHTSLLYSHVLPFDDSTFEDTDVLIIGTVNMYASDQLEKTVEEFCHIVVQTLAHGGNVLVPSNPSGIIFDLLETAIQAKDNFNGTILPLFMHNRPSSGNNVDHIENTTNSTGSSSTAATTTSVGTMNSHSLQRIPSDSTTSTEIDLTCNRSSSITTTTATIAQTTVSSSSSSGLVARSPIFFISNQVHVSLAYSNAYGEWLNSVKESVLYNADAPFLFQSLLQCGKLVALKSLYDCSCSRKLLSDSSTVSRYSSHILTSPLLLGTGNSTSSSGGYFETTSGTNASNPISTSSDNLDSALLALNSSSTRNTSSNNPNISGGIWPNSPCLIFASHPSLRLGPSVHLTRVLAYGGLRSGGSSGRTSSPSHNSIILIESGDYVPSFEWNSKCLCSPEVHLRRIILPFLQPDKMPTNHVSFSQLSTPSLSLSDTATVYWLPMEARIGAQQINQLVKRCGEPRLALILPQEVYDRPFDWSNITTKPEQFITKIYGIPYGQQICINLPDTRLEQVRLSTKLIQNIKPICIKLQYDQLIGSNNPLDKNNSNNINNKENDTEKKTNIKSLQIDANQSNNKYDKIKRKLSTTGNNGTLNIADDNKEEREQKVSQSDDSEINEKKRKCIALVNGMLTTRDGKHWLIGKHEKLEPDIIRPVEDAIIRPMTPPTTTSTSVPATITTATTSSLNNASDQSKDSTLKSNMLDSEKRILVSCCDESSRINPHELIRKLTERGVTGAYLADSCTARQVYSRFSVYNTNKQSGPIQNEDVILFPNPNTLICLHDHGSHIICMDESTRTAIRDTILLFVQQLDIHSVVPVVSLRNFGTYLNRSLKSLMDELAKKGQHFSHSDHEEVVVPESSHRTKHKPKSRQFFNSIEGEGTKLAVTQPNNDEPTFLKPPVAKKRKKTSKKPITIRSSDMATERIKSVPPVEIKQRSIDKRRSLVEEEIKDPVVQKDNQSISTSSPMKYEQSKQFSKSKSYYPLPERMQRLRKSTGLGELSTSPELSLSDLKGNENFNEITNDEFFTKEWYDNVKQKHTTYDLNSITESHNLTMDELQSKFLKDKHHKRLSKRTQSNMEDNLTEVMISS</sequence>
<dbReference type="KEGG" id="shx:MS3_00011101"/>
<name>A0A922IIH1_SCHHA</name>
<accession>A0A922IIH1</accession>
<dbReference type="InterPro" id="IPR001279">
    <property type="entry name" value="Metallo-B-lactamas"/>
</dbReference>
<feature type="region of interest" description="Disordered" evidence="3">
    <location>
        <begin position="781"/>
        <end position="806"/>
    </location>
</feature>
<dbReference type="SUPFAM" id="SSF56281">
    <property type="entry name" value="Metallo-hydrolase/oxidoreductase"/>
    <property type="match status" value="2"/>
</dbReference>
<feature type="compositionally biased region" description="Low complexity" evidence="3">
    <location>
        <begin position="781"/>
        <end position="793"/>
    </location>
</feature>
<feature type="compositionally biased region" description="Low complexity" evidence="3">
    <location>
        <begin position="1206"/>
        <end position="1216"/>
    </location>
</feature>
<evidence type="ECO:0000313" key="5">
    <source>
        <dbReference type="EMBL" id="KAH9580241.1"/>
    </source>
</evidence>
<dbReference type="PANTHER" id="PTHR46094">
    <property type="entry name" value="INTEGRATOR COMPLEX SUBUNIT 9"/>
    <property type="match status" value="1"/>
</dbReference>
<reference evidence="5" key="1">
    <citation type="journal article" date="2012" name="Nat. Genet.">
        <title>Whole-genome sequence of Schistosoma haematobium.</title>
        <authorList>
            <person name="Young N.D."/>
            <person name="Jex A.R."/>
            <person name="Li B."/>
            <person name="Liu S."/>
            <person name="Yang L."/>
            <person name="Xiong Z."/>
            <person name="Li Y."/>
            <person name="Cantacessi C."/>
            <person name="Hall R.S."/>
            <person name="Xu X."/>
            <person name="Chen F."/>
            <person name="Wu X."/>
            <person name="Zerlotini A."/>
            <person name="Oliveira G."/>
            <person name="Hofmann A."/>
            <person name="Zhang G."/>
            <person name="Fang X."/>
            <person name="Kang Y."/>
            <person name="Campbell B.E."/>
            <person name="Loukas A."/>
            <person name="Ranganathan S."/>
            <person name="Rollinson D."/>
            <person name="Rinaldi G."/>
            <person name="Brindley P.J."/>
            <person name="Yang H."/>
            <person name="Wang J."/>
            <person name="Wang J."/>
            <person name="Gasser R.B."/>
        </authorList>
    </citation>
    <scope>NUCLEOTIDE SEQUENCE</scope>
</reference>
<dbReference type="EMBL" id="AMPZ03000007">
    <property type="protein sequence ID" value="KAH9580241.1"/>
    <property type="molecule type" value="Genomic_DNA"/>
</dbReference>
<organism evidence="5 6">
    <name type="scientific">Schistosoma haematobium</name>
    <name type="common">Blood fluke</name>
    <dbReference type="NCBI Taxonomy" id="6185"/>
    <lineage>
        <taxon>Eukaryota</taxon>
        <taxon>Metazoa</taxon>
        <taxon>Spiralia</taxon>
        <taxon>Lophotrochozoa</taxon>
        <taxon>Platyhelminthes</taxon>
        <taxon>Trematoda</taxon>
        <taxon>Digenea</taxon>
        <taxon>Strigeidida</taxon>
        <taxon>Schistosomatoidea</taxon>
        <taxon>Schistosomatidae</taxon>
        <taxon>Schistosoma</taxon>
    </lineage>
</organism>
<reference evidence="5" key="2">
    <citation type="journal article" date="2019" name="Gigascience">
        <title>High-quality Schistosoma haematobium genome achieved by single-molecule and long-range sequencing.</title>
        <authorList>
            <person name="Stroehlein A.J."/>
            <person name="Korhonen P.K."/>
            <person name="Chong T.M."/>
            <person name="Lim Y.L."/>
            <person name="Chan K.G."/>
            <person name="Webster B."/>
            <person name="Rollinson D."/>
            <person name="Brindley P.J."/>
            <person name="Gasser R.B."/>
            <person name="Young N.D."/>
        </authorList>
    </citation>
    <scope>NUCLEOTIDE SEQUENCE</scope>
</reference>
<keyword evidence="6" id="KW-1185">Reference proteome</keyword>
<evidence type="ECO:0000259" key="4">
    <source>
        <dbReference type="Pfam" id="PF16661"/>
    </source>
</evidence>
<comment type="subcellular location">
    <subcellularLocation>
        <location evidence="1">Nucleus</location>
    </subcellularLocation>
</comment>
<dbReference type="Proteomes" id="UP000471633">
    <property type="component" value="Unassembled WGS sequence"/>
</dbReference>
<dbReference type="InterPro" id="IPR027074">
    <property type="entry name" value="Integrator_9su"/>
</dbReference>
<comment type="caution">
    <text evidence="5">The sequence shown here is derived from an EMBL/GenBank/DDBJ whole genome shotgun (WGS) entry which is preliminary data.</text>
</comment>
<dbReference type="RefSeq" id="XP_051064667.1">
    <property type="nucleotide sequence ID" value="XM_051219507.1"/>
</dbReference>
<dbReference type="GO" id="GO:0032039">
    <property type="term" value="C:integrator complex"/>
    <property type="evidence" value="ECO:0007669"/>
    <property type="project" value="InterPro"/>
</dbReference>
<reference evidence="5" key="4">
    <citation type="journal article" date="2022" name="PLoS Pathog.">
        <title>Chromosome-level genome of Schistosoma haematobium underpins genome-wide explorations of molecular variation.</title>
        <authorList>
            <person name="Stroehlein A.J."/>
            <person name="Korhonen P.K."/>
            <person name="Lee V.V."/>
            <person name="Ralph S.A."/>
            <person name="Mentink-Kane M."/>
            <person name="You H."/>
            <person name="McManus D.P."/>
            <person name="Tchuente L.T."/>
            <person name="Stothard J.R."/>
            <person name="Kaur P."/>
            <person name="Dudchenko O."/>
            <person name="Aiden E.L."/>
            <person name="Yang B."/>
            <person name="Yang H."/>
            <person name="Emery A.M."/>
            <person name="Webster B.L."/>
            <person name="Brindley P.J."/>
            <person name="Rollinson D."/>
            <person name="Chang B.C.H."/>
            <person name="Gasser R.B."/>
            <person name="Young N.D."/>
        </authorList>
    </citation>
    <scope>NUCLEOTIDE SEQUENCE</scope>
</reference>
<protein>
    <submittedName>
        <fullName evidence="5">Integrator complex subunit 9</fullName>
    </submittedName>
</protein>
<dbReference type="PANTHER" id="PTHR46094:SF1">
    <property type="entry name" value="INTEGRATOR COMPLEX SUBUNIT 9"/>
    <property type="match status" value="1"/>
</dbReference>
<feature type="compositionally biased region" description="Basic residues" evidence="3">
    <location>
        <begin position="1139"/>
        <end position="1148"/>
    </location>
</feature>
<keyword evidence="2" id="KW-0539">Nucleus</keyword>
<feature type="compositionally biased region" description="Basic and acidic residues" evidence="3">
    <location>
        <begin position="838"/>
        <end position="847"/>
    </location>
</feature>
<proteinExistence type="predicted"/>
<dbReference type="CTD" id="55756"/>
<feature type="region of interest" description="Disordered" evidence="3">
    <location>
        <begin position="1193"/>
        <end position="1216"/>
    </location>
</feature>
<feature type="compositionally biased region" description="Polar residues" evidence="3">
    <location>
        <begin position="1194"/>
        <end position="1204"/>
    </location>
</feature>
<evidence type="ECO:0000256" key="2">
    <source>
        <dbReference type="ARBA" id="ARBA00023242"/>
    </source>
</evidence>
<dbReference type="GeneID" id="24593999"/>
<evidence type="ECO:0000313" key="6">
    <source>
        <dbReference type="Proteomes" id="UP000471633"/>
    </source>
</evidence>